<dbReference type="InterPro" id="IPR020846">
    <property type="entry name" value="MFS_dom"/>
</dbReference>
<keyword evidence="2 6" id="KW-0812">Transmembrane</keyword>
<gene>
    <name evidence="8" type="ORF">ZT1A5_G3847</name>
</gene>
<dbReference type="InterPro" id="IPR036259">
    <property type="entry name" value="MFS_trans_sf"/>
</dbReference>
<feature type="transmembrane region" description="Helical" evidence="6">
    <location>
        <begin position="306"/>
        <end position="328"/>
    </location>
</feature>
<name>A0A1Y6LG78_ZYMTR</name>
<evidence type="ECO:0000256" key="3">
    <source>
        <dbReference type="ARBA" id="ARBA00022989"/>
    </source>
</evidence>
<dbReference type="EMBL" id="LT882678">
    <property type="protein sequence ID" value="SMY22408.1"/>
    <property type="molecule type" value="Genomic_DNA"/>
</dbReference>
<feature type="compositionally biased region" description="Basic and acidic residues" evidence="5">
    <location>
        <begin position="487"/>
        <end position="499"/>
    </location>
</feature>
<comment type="subcellular location">
    <subcellularLocation>
        <location evidence="1">Membrane</location>
        <topology evidence="1">Multi-pass membrane protein</topology>
    </subcellularLocation>
</comment>
<dbReference type="PROSITE" id="PS50850">
    <property type="entry name" value="MFS"/>
    <property type="match status" value="1"/>
</dbReference>
<dbReference type="Proteomes" id="UP000215453">
    <property type="component" value="Chromosome 3"/>
</dbReference>
<proteinExistence type="predicted"/>
<feature type="transmembrane region" description="Helical" evidence="6">
    <location>
        <begin position="141"/>
        <end position="161"/>
    </location>
</feature>
<feature type="transmembrane region" description="Helical" evidence="6">
    <location>
        <begin position="267"/>
        <end position="286"/>
    </location>
</feature>
<dbReference type="PANTHER" id="PTHR23508:SF10">
    <property type="entry name" value="CARBOXYLIC ACID TRANSPORTER PROTEIN HOMOLOG"/>
    <property type="match status" value="1"/>
</dbReference>
<evidence type="ECO:0000256" key="5">
    <source>
        <dbReference type="SAM" id="MobiDB-lite"/>
    </source>
</evidence>
<feature type="transmembrane region" description="Helical" evidence="6">
    <location>
        <begin position="173"/>
        <end position="194"/>
    </location>
</feature>
<dbReference type="GO" id="GO:0015355">
    <property type="term" value="F:secondary active monocarboxylate transmembrane transporter activity"/>
    <property type="evidence" value="ECO:0007669"/>
    <property type="project" value="TreeGrafter"/>
</dbReference>
<dbReference type="GO" id="GO:0005886">
    <property type="term" value="C:plasma membrane"/>
    <property type="evidence" value="ECO:0007669"/>
    <property type="project" value="TreeGrafter"/>
</dbReference>
<evidence type="ECO:0000256" key="1">
    <source>
        <dbReference type="ARBA" id="ARBA00004141"/>
    </source>
</evidence>
<evidence type="ECO:0000313" key="8">
    <source>
        <dbReference type="EMBL" id="SMY22408.1"/>
    </source>
</evidence>
<evidence type="ECO:0000259" key="7">
    <source>
        <dbReference type="PROSITE" id="PS50850"/>
    </source>
</evidence>
<organism evidence="8 9">
    <name type="scientific">Zymoseptoria tritici ST99CH_1A5</name>
    <dbReference type="NCBI Taxonomy" id="1276529"/>
    <lineage>
        <taxon>Eukaryota</taxon>
        <taxon>Fungi</taxon>
        <taxon>Dikarya</taxon>
        <taxon>Ascomycota</taxon>
        <taxon>Pezizomycotina</taxon>
        <taxon>Dothideomycetes</taxon>
        <taxon>Dothideomycetidae</taxon>
        <taxon>Mycosphaerellales</taxon>
        <taxon>Mycosphaerellaceae</taxon>
        <taxon>Zymoseptoria</taxon>
    </lineage>
</organism>
<keyword evidence="4 6" id="KW-0472">Membrane</keyword>
<accession>A0A1Y6LG78</accession>
<dbReference type="GO" id="GO:0035879">
    <property type="term" value="P:plasma membrane lactate transport"/>
    <property type="evidence" value="ECO:0007669"/>
    <property type="project" value="TreeGrafter"/>
</dbReference>
<dbReference type="PANTHER" id="PTHR23508">
    <property type="entry name" value="CARBOXYLIC ACID TRANSPORTER PROTEIN HOMOLOG"/>
    <property type="match status" value="1"/>
</dbReference>
<feature type="transmembrane region" description="Helical" evidence="6">
    <location>
        <begin position="335"/>
        <end position="353"/>
    </location>
</feature>
<protein>
    <recommendedName>
        <fullName evidence="7">Major facilitator superfamily (MFS) profile domain-containing protein</fullName>
    </recommendedName>
</protein>
<dbReference type="Gene3D" id="1.20.1250.20">
    <property type="entry name" value="MFS general substrate transporter like domains"/>
    <property type="match status" value="2"/>
</dbReference>
<feature type="region of interest" description="Disordered" evidence="5">
    <location>
        <begin position="472"/>
        <end position="513"/>
    </location>
</feature>
<dbReference type="InterPro" id="IPR011701">
    <property type="entry name" value="MFS"/>
</dbReference>
<feature type="transmembrane region" description="Helical" evidence="6">
    <location>
        <begin position="436"/>
        <end position="454"/>
    </location>
</feature>
<evidence type="ECO:0000313" key="9">
    <source>
        <dbReference type="Proteomes" id="UP000215453"/>
    </source>
</evidence>
<dbReference type="SUPFAM" id="SSF103473">
    <property type="entry name" value="MFS general substrate transporter"/>
    <property type="match status" value="1"/>
</dbReference>
<reference evidence="8 9" key="1">
    <citation type="submission" date="2016-10" db="EMBL/GenBank/DDBJ databases">
        <authorList>
            <person name="Varghese N."/>
        </authorList>
    </citation>
    <scope>NUCLEOTIDE SEQUENCE [LARGE SCALE GENOMIC DNA]</scope>
</reference>
<dbReference type="AlphaFoldDB" id="A0A1Y6LG78"/>
<evidence type="ECO:0000256" key="4">
    <source>
        <dbReference type="ARBA" id="ARBA00023136"/>
    </source>
</evidence>
<dbReference type="Pfam" id="PF07690">
    <property type="entry name" value="MFS_1"/>
    <property type="match status" value="1"/>
</dbReference>
<evidence type="ECO:0000256" key="6">
    <source>
        <dbReference type="SAM" id="Phobius"/>
    </source>
</evidence>
<feature type="domain" description="Major facilitator superfamily (MFS) profile" evidence="7">
    <location>
        <begin position="51"/>
        <end position="460"/>
    </location>
</feature>
<feature type="transmembrane region" description="Helical" evidence="6">
    <location>
        <begin position="49"/>
        <end position="67"/>
    </location>
</feature>
<sequence length="513" mass="56810">MRNNMGAGWFYTPKQMLHYFATRFTTLRPPRTKLQNPYAVLRTLDRHEWSMLLVGFAAWTVDSFDYFTVPLTVTEIAKEFGEMPSAITWGITITLMLRSVGAVISGCICDRYGRKWIMIGNLALIVIVEMCSGFCNNLPQFIGVRALFGICMGGLIGVATTTALEDLPYESRGIASGIVNIGYPVGYLLATPMYRAWVPSHGWRSLFWFASGAPLLVLLWRLYLPETNSFQILKASREDKHTRQDHKRPSSLRAFLSEASFALRKNWVLFIYMVVLMTAFTALSHGGDDLYATFLKQQRGASPDRVTLTICIGQIGAIIGSLIFGWISSFIGRRLTVIVTCLSGGALVAPYVLVRGDKLIAVTFFQRFFNGAVWAPMAVHLIELSPPQVRAFFYGVTYQLGNLASAASSTIEATIGEEFPLPPSATGTKRYDYGKVIGIFMGAACGLIVILILLGPEMTQEERDEEALLVHESEEMRANGRSLAEIGRSRTEAGEKDSSSGDVEDATEKRAYV</sequence>
<evidence type="ECO:0000256" key="2">
    <source>
        <dbReference type="ARBA" id="ARBA00022692"/>
    </source>
</evidence>
<feature type="transmembrane region" description="Helical" evidence="6">
    <location>
        <begin position="87"/>
        <end position="109"/>
    </location>
</feature>
<feature type="transmembrane region" description="Helical" evidence="6">
    <location>
        <begin position="206"/>
        <end position="224"/>
    </location>
</feature>
<dbReference type="CDD" id="cd17316">
    <property type="entry name" value="MFS_SV2_like"/>
    <property type="match status" value="1"/>
</dbReference>
<feature type="transmembrane region" description="Helical" evidence="6">
    <location>
        <begin position="116"/>
        <end position="135"/>
    </location>
</feature>
<keyword evidence="3 6" id="KW-1133">Transmembrane helix</keyword>